<evidence type="ECO:0000313" key="1">
    <source>
        <dbReference type="EMBL" id="MCW3162182.1"/>
    </source>
</evidence>
<comment type="caution">
    <text evidence="1">The sequence shown here is derived from an EMBL/GenBank/DDBJ whole genome shotgun (WGS) entry which is preliminary data.</text>
</comment>
<reference evidence="1" key="1">
    <citation type="submission" date="2022-10" db="EMBL/GenBank/DDBJ databases">
        <title>Chryseobacterium babae sp. nov. isolated from the gut of the beetle Oryctes rhinoceros, and Chryseobacterium kimseyorum sp. nov., isolated from a stick insect rearing cage.</title>
        <authorList>
            <person name="Shelomi M."/>
            <person name="Han C.-J."/>
            <person name="Chen W.-M."/>
            <person name="Chen H.-K."/>
            <person name="Liaw S.-J."/>
            <person name="Muhle E."/>
            <person name="Clermont D."/>
        </authorList>
    </citation>
    <scope>NUCLEOTIDE SEQUENCE</scope>
    <source>
        <strain evidence="1">WLa1L2M3</strain>
    </source>
</reference>
<dbReference type="PROSITE" id="PS51257">
    <property type="entry name" value="PROKAR_LIPOPROTEIN"/>
    <property type="match status" value="1"/>
</dbReference>
<dbReference type="Proteomes" id="UP001163719">
    <property type="component" value="Unassembled WGS sequence"/>
</dbReference>
<sequence length="302" mass="35365">MKAKVIRLNIYKLIAAFLFSCHSISSCTSEKNYITYYNKTNKIDSIYRIANQPEKAIKLYKRLFKKYEPKNQERIEEYATYIILSDQYHENFGGKKSLYKLLPLIAPYGNSYKDLFNLYQKYGIDSIEVNQRVADWKKSLNKQLIDSFTIAMIRDQEGRPYNKVLAQKNVEKNANLLLWTFDNYGYPSNQIIGRLGNNDLFIAMPTLLSHMVRSENYPIIKNKAFEYLKLGDLSPQDYALMADTYDSHKNTASRFHYRNESQDSTQINRNRKSIGLPSLKHASKIRKDFLSKLKKQNDINPL</sequence>
<evidence type="ECO:0000313" key="2">
    <source>
        <dbReference type="Proteomes" id="UP001163719"/>
    </source>
</evidence>
<dbReference type="EMBL" id="JAPDHV010000006">
    <property type="protein sequence ID" value="MCW3162182.1"/>
    <property type="molecule type" value="Genomic_DNA"/>
</dbReference>
<gene>
    <name evidence="1" type="ORF">OH806_12995</name>
</gene>
<dbReference type="RefSeq" id="WP_264744104.1">
    <property type="nucleotide sequence ID" value="NZ_JAPDHV010000006.1"/>
</dbReference>
<accession>A0ABT3HQW7</accession>
<keyword evidence="2" id="KW-1185">Reference proteome</keyword>
<organism evidence="1 2">
    <name type="scientific">Chryseobacterium oryctis</name>
    <dbReference type="NCBI Taxonomy" id="2952618"/>
    <lineage>
        <taxon>Bacteria</taxon>
        <taxon>Pseudomonadati</taxon>
        <taxon>Bacteroidota</taxon>
        <taxon>Flavobacteriia</taxon>
        <taxon>Flavobacteriales</taxon>
        <taxon>Weeksellaceae</taxon>
        <taxon>Chryseobacterium group</taxon>
        <taxon>Chryseobacterium</taxon>
    </lineage>
</organism>
<protein>
    <submittedName>
        <fullName evidence="1">Uncharacterized protein</fullName>
    </submittedName>
</protein>
<name>A0ABT3HQW7_9FLAO</name>
<proteinExistence type="predicted"/>